<evidence type="ECO:0000256" key="9">
    <source>
        <dbReference type="ARBA" id="ARBA00023274"/>
    </source>
</evidence>
<dbReference type="GO" id="GO:0003723">
    <property type="term" value="F:RNA binding"/>
    <property type="evidence" value="ECO:0007669"/>
    <property type="project" value="InterPro"/>
</dbReference>
<evidence type="ECO:0000256" key="10">
    <source>
        <dbReference type="RuleBase" id="RU365051"/>
    </source>
</evidence>
<evidence type="ECO:0000256" key="7">
    <source>
        <dbReference type="ARBA" id="ARBA00023187"/>
    </source>
</evidence>
<feature type="domain" description="Sm" evidence="11">
    <location>
        <begin position="22"/>
        <end position="108"/>
    </location>
</feature>
<protein>
    <recommendedName>
        <fullName evidence="10">Small nuclear ribonucleoprotein Sm D2</fullName>
        <shortName evidence="10">Sm-D2</shortName>
    </recommendedName>
    <alternativeName>
        <fullName evidence="10">snRNP core protein D2</fullName>
    </alternativeName>
</protein>
<reference evidence="12 13" key="1">
    <citation type="submission" date="2019-03" db="EMBL/GenBank/DDBJ databases">
        <title>Single cell metagenomics reveals metabolic interactions within the superorganism composed of flagellate Streblomastix strix and complex community of Bacteroidetes bacteria on its surface.</title>
        <authorList>
            <person name="Treitli S.C."/>
            <person name="Kolisko M."/>
            <person name="Husnik F."/>
            <person name="Keeling P."/>
            <person name="Hampl V."/>
        </authorList>
    </citation>
    <scope>NUCLEOTIDE SEQUENCE [LARGE SCALE GENOMIC DNA]</scope>
    <source>
        <strain evidence="12">ST1C</strain>
    </source>
</reference>
<dbReference type="Gene3D" id="2.30.30.100">
    <property type="match status" value="1"/>
</dbReference>
<sequence>MQASGVSEEKVENKDDFTTGPLAVLYHSVKEHSQIFVHLRNNRKLLGRVKAFDRHMNLVMENVKEYWTEYPRKGKGLKRGKPVNKDRYHAKLFLRGDSVVVIVRNPHA</sequence>
<evidence type="ECO:0000256" key="4">
    <source>
        <dbReference type="ARBA" id="ARBA00022490"/>
    </source>
</evidence>
<dbReference type="FunFam" id="2.30.30.100:FF:000069">
    <property type="entry name" value="Small nuclear ribonucleoprotein Sm D2"/>
    <property type="match status" value="1"/>
</dbReference>
<name>A0A5J4W951_9EUKA</name>
<dbReference type="GO" id="GO:0005689">
    <property type="term" value="C:U12-type spliceosomal complex"/>
    <property type="evidence" value="ECO:0007669"/>
    <property type="project" value="UniProtKB-ARBA"/>
</dbReference>
<dbReference type="AlphaFoldDB" id="A0A5J4W951"/>
<comment type="caution">
    <text evidence="12">The sequence shown here is derived from an EMBL/GenBank/DDBJ whole genome shotgun (WGS) entry which is preliminary data.</text>
</comment>
<evidence type="ECO:0000256" key="3">
    <source>
        <dbReference type="ARBA" id="ARBA00008146"/>
    </source>
</evidence>
<dbReference type="OrthoDB" id="437526at2759"/>
<evidence type="ECO:0000313" key="13">
    <source>
        <dbReference type="Proteomes" id="UP000324800"/>
    </source>
</evidence>
<evidence type="ECO:0000256" key="1">
    <source>
        <dbReference type="ARBA" id="ARBA00004123"/>
    </source>
</evidence>
<dbReference type="InterPro" id="IPR047575">
    <property type="entry name" value="Sm"/>
</dbReference>
<evidence type="ECO:0000259" key="11">
    <source>
        <dbReference type="PROSITE" id="PS52002"/>
    </source>
</evidence>
<keyword evidence="6" id="KW-0747">Spliceosome</keyword>
<dbReference type="InterPro" id="IPR027248">
    <property type="entry name" value="Sm_D2"/>
</dbReference>
<evidence type="ECO:0000256" key="5">
    <source>
        <dbReference type="ARBA" id="ARBA00022664"/>
    </source>
</evidence>
<dbReference type="InterPro" id="IPR001163">
    <property type="entry name" value="Sm_dom_euk/arc"/>
</dbReference>
<keyword evidence="4" id="KW-0963">Cytoplasm</keyword>
<evidence type="ECO:0000256" key="2">
    <source>
        <dbReference type="ARBA" id="ARBA00004514"/>
    </source>
</evidence>
<proteinExistence type="inferred from homology"/>
<keyword evidence="7 10" id="KW-0508">mRNA splicing</keyword>
<dbReference type="PANTHER" id="PTHR12777">
    <property type="entry name" value="SMALL NUCLEAR RIBONUCLEOPROTEIN SM D2"/>
    <property type="match status" value="1"/>
</dbReference>
<gene>
    <name evidence="12" type="ORF">EZS28_013308</name>
</gene>
<dbReference type="Proteomes" id="UP000324800">
    <property type="component" value="Unassembled WGS sequence"/>
</dbReference>
<dbReference type="GO" id="GO:0030532">
    <property type="term" value="C:small nuclear ribonucleoprotein complex"/>
    <property type="evidence" value="ECO:0007669"/>
    <property type="project" value="InterPro"/>
</dbReference>
<comment type="subcellular location">
    <subcellularLocation>
        <location evidence="2">Cytoplasm</location>
        <location evidence="2">Cytosol</location>
    </subcellularLocation>
    <subcellularLocation>
        <location evidence="1 10">Nucleus</location>
    </subcellularLocation>
</comment>
<dbReference type="EMBL" id="SNRW01002971">
    <property type="protein sequence ID" value="KAA6391163.1"/>
    <property type="molecule type" value="Genomic_DNA"/>
</dbReference>
<comment type="similarity">
    <text evidence="3 10">Belongs to the snRNP core protein family.</text>
</comment>
<dbReference type="SUPFAM" id="SSF50182">
    <property type="entry name" value="Sm-like ribonucleoproteins"/>
    <property type="match status" value="1"/>
</dbReference>
<dbReference type="GO" id="GO:0000398">
    <property type="term" value="P:mRNA splicing, via spliceosome"/>
    <property type="evidence" value="ECO:0007669"/>
    <property type="project" value="UniProtKB-ARBA"/>
</dbReference>
<accession>A0A5J4W951</accession>
<dbReference type="Pfam" id="PF01423">
    <property type="entry name" value="LSM"/>
    <property type="match status" value="1"/>
</dbReference>
<dbReference type="GO" id="GO:0005829">
    <property type="term" value="C:cytosol"/>
    <property type="evidence" value="ECO:0007669"/>
    <property type="project" value="UniProtKB-SubCell"/>
</dbReference>
<evidence type="ECO:0000256" key="8">
    <source>
        <dbReference type="ARBA" id="ARBA00023242"/>
    </source>
</evidence>
<dbReference type="SMART" id="SM00651">
    <property type="entry name" value="Sm"/>
    <property type="match status" value="1"/>
</dbReference>
<dbReference type="PROSITE" id="PS52002">
    <property type="entry name" value="SM"/>
    <property type="match status" value="1"/>
</dbReference>
<dbReference type="CDD" id="cd01720">
    <property type="entry name" value="Sm_D2"/>
    <property type="match status" value="1"/>
</dbReference>
<evidence type="ECO:0000313" key="12">
    <source>
        <dbReference type="EMBL" id="KAA6391163.1"/>
    </source>
</evidence>
<evidence type="ECO:0000256" key="6">
    <source>
        <dbReference type="ARBA" id="ARBA00022728"/>
    </source>
</evidence>
<dbReference type="InterPro" id="IPR010920">
    <property type="entry name" value="LSM_dom_sf"/>
</dbReference>
<keyword evidence="8 10" id="KW-0539">Nucleus</keyword>
<keyword evidence="9 10" id="KW-0687">Ribonucleoprotein</keyword>
<organism evidence="12 13">
    <name type="scientific">Streblomastix strix</name>
    <dbReference type="NCBI Taxonomy" id="222440"/>
    <lineage>
        <taxon>Eukaryota</taxon>
        <taxon>Metamonada</taxon>
        <taxon>Preaxostyla</taxon>
        <taxon>Oxymonadida</taxon>
        <taxon>Streblomastigidae</taxon>
        <taxon>Streblomastix</taxon>
    </lineage>
</organism>
<keyword evidence="5 10" id="KW-0507">mRNA processing</keyword>